<dbReference type="InterPro" id="IPR001851">
    <property type="entry name" value="ABC_transp_permease"/>
</dbReference>
<dbReference type="RefSeq" id="WP_091241227.1">
    <property type="nucleotide sequence ID" value="NZ_FNIR01000003.1"/>
</dbReference>
<accession>A0A1H0G4G6</accession>
<keyword evidence="9" id="KW-1185">Reference proteome</keyword>
<keyword evidence="4 7" id="KW-1133">Transmembrane helix</keyword>
<dbReference type="PANTHER" id="PTHR32196:SF72">
    <property type="entry name" value="RIBOSE IMPORT PERMEASE PROTEIN RBSC"/>
    <property type="match status" value="1"/>
</dbReference>
<name>A0A1H0G4G6_9ACTN</name>
<dbReference type="GO" id="GO:0022857">
    <property type="term" value="F:transmembrane transporter activity"/>
    <property type="evidence" value="ECO:0007669"/>
    <property type="project" value="InterPro"/>
</dbReference>
<evidence type="ECO:0000256" key="3">
    <source>
        <dbReference type="ARBA" id="ARBA00022692"/>
    </source>
</evidence>
<reference evidence="9" key="1">
    <citation type="submission" date="2016-10" db="EMBL/GenBank/DDBJ databases">
        <authorList>
            <person name="Varghese N."/>
            <person name="Submissions S."/>
        </authorList>
    </citation>
    <scope>NUCLEOTIDE SEQUENCE [LARGE SCALE GENOMIC DNA]</scope>
    <source>
        <strain evidence="9">DSM 45843</strain>
    </source>
</reference>
<organism evidence="8 9">
    <name type="scientific">Klenkia soli</name>
    <dbReference type="NCBI Taxonomy" id="1052260"/>
    <lineage>
        <taxon>Bacteria</taxon>
        <taxon>Bacillati</taxon>
        <taxon>Actinomycetota</taxon>
        <taxon>Actinomycetes</taxon>
        <taxon>Geodermatophilales</taxon>
        <taxon>Geodermatophilaceae</taxon>
        <taxon>Klenkia</taxon>
    </lineage>
</organism>
<feature type="transmembrane region" description="Helical" evidence="7">
    <location>
        <begin position="312"/>
        <end position="331"/>
    </location>
</feature>
<gene>
    <name evidence="8" type="ORF">SAMN05660199_01134</name>
</gene>
<feature type="transmembrane region" description="Helical" evidence="7">
    <location>
        <begin position="229"/>
        <end position="248"/>
    </location>
</feature>
<feature type="region of interest" description="Disordered" evidence="6">
    <location>
        <begin position="1"/>
        <end position="24"/>
    </location>
</feature>
<keyword evidence="5 7" id="KW-0472">Membrane</keyword>
<evidence type="ECO:0000256" key="7">
    <source>
        <dbReference type="SAM" id="Phobius"/>
    </source>
</evidence>
<dbReference type="EMBL" id="FNIR01000003">
    <property type="protein sequence ID" value="SDO01762.1"/>
    <property type="molecule type" value="Genomic_DNA"/>
</dbReference>
<dbReference type="GO" id="GO:0005886">
    <property type="term" value="C:plasma membrane"/>
    <property type="evidence" value="ECO:0007669"/>
    <property type="project" value="UniProtKB-SubCell"/>
</dbReference>
<feature type="transmembrane region" description="Helical" evidence="7">
    <location>
        <begin position="110"/>
        <end position="131"/>
    </location>
</feature>
<evidence type="ECO:0000313" key="9">
    <source>
        <dbReference type="Proteomes" id="UP000199088"/>
    </source>
</evidence>
<evidence type="ECO:0000256" key="6">
    <source>
        <dbReference type="SAM" id="MobiDB-lite"/>
    </source>
</evidence>
<feature type="transmembrane region" description="Helical" evidence="7">
    <location>
        <begin position="32"/>
        <end position="53"/>
    </location>
</feature>
<keyword evidence="2" id="KW-1003">Cell membrane</keyword>
<feature type="transmembrane region" description="Helical" evidence="7">
    <location>
        <begin position="286"/>
        <end position="305"/>
    </location>
</feature>
<evidence type="ECO:0000256" key="2">
    <source>
        <dbReference type="ARBA" id="ARBA00022475"/>
    </source>
</evidence>
<protein>
    <submittedName>
        <fullName evidence="8">Ribose transport system permease protein</fullName>
    </submittedName>
</protein>
<dbReference type="AlphaFoldDB" id="A0A1H0G4G6"/>
<feature type="compositionally biased region" description="Polar residues" evidence="6">
    <location>
        <begin position="1"/>
        <end position="20"/>
    </location>
</feature>
<proteinExistence type="predicted"/>
<dbReference type="OrthoDB" id="9808136at2"/>
<feature type="transmembrane region" description="Helical" evidence="7">
    <location>
        <begin position="137"/>
        <end position="163"/>
    </location>
</feature>
<sequence>MSTVATTSTPTREPISSSKPATPRTARPWRQLLPLGILVALVLAVSLAEPAFLRTNSLTVVANQAIPILLLGLGQMFVVLVGGIDLSSAALASLTTVLVATWLPGMGGAALVLTLVALTVVGLITGALVAWGQVPSFVISLGALGFWGAVSLVVSGSTTIYVSQGYGSISWLTNMGIAGVSSAIILSVALVAVIWAVMRYTPRGNVFHVVGLNERAALMAGVRARWVKTAAFGLSGLFAGLAGIVLTAQQQSGAPQLGDALLLPAIAAAVVGGCAITGGIGGPWRVLVGALVVTVLRVGGAVAGIDPNYQQIIYGAVVILAVALTIDRTRLSIIK</sequence>
<evidence type="ECO:0000313" key="8">
    <source>
        <dbReference type="EMBL" id="SDO01762.1"/>
    </source>
</evidence>
<feature type="transmembrane region" description="Helical" evidence="7">
    <location>
        <begin position="175"/>
        <end position="198"/>
    </location>
</feature>
<comment type="subcellular location">
    <subcellularLocation>
        <location evidence="1">Cell membrane</location>
        <topology evidence="1">Multi-pass membrane protein</topology>
    </subcellularLocation>
</comment>
<dbReference type="STRING" id="1052260.SAMN05660199_01134"/>
<dbReference type="Pfam" id="PF02653">
    <property type="entry name" value="BPD_transp_2"/>
    <property type="match status" value="1"/>
</dbReference>
<evidence type="ECO:0000256" key="4">
    <source>
        <dbReference type="ARBA" id="ARBA00022989"/>
    </source>
</evidence>
<evidence type="ECO:0000256" key="5">
    <source>
        <dbReference type="ARBA" id="ARBA00023136"/>
    </source>
</evidence>
<dbReference type="CDD" id="cd06579">
    <property type="entry name" value="TM_PBP1_transp_AraH_like"/>
    <property type="match status" value="1"/>
</dbReference>
<evidence type="ECO:0000256" key="1">
    <source>
        <dbReference type="ARBA" id="ARBA00004651"/>
    </source>
</evidence>
<keyword evidence="3 7" id="KW-0812">Transmembrane</keyword>
<feature type="transmembrane region" description="Helical" evidence="7">
    <location>
        <begin position="260"/>
        <end position="280"/>
    </location>
</feature>
<dbReference type="Proteomes" id="UP000199088">
    <property type="component" value="Unassembled WGS sequence"/>
</dbReference>
<feature type="transmembrane region" description="Helical" evidence="7">
    <location>
        <begin position="60"/>
        <end position="80"/>
    </location>
</feature>
<dbReference type="PANTHER" id="PTHR32196">
    <property type="entry name" value="ABC TRANSPORTER PERMEASE PROTEIN YPHD-RELATED-RELATED"/>
    <property type="match status" value="1"/>
</dbReference>